<dbReference type="PANTHER" id="PTHR34365">
    <property type="entry name" value="ENOLASE (DUF1399)"/>
    <property type="match status" value="1"/>
</dbReference>
<evidence type="ECO:0000313" key="2">
    <source>
        <dbReference type="Proteomes" id="UP001205560"/>
    </source>
</evidence>
<organism evidence="1 2">
    <name type="scientific">Massilia norwichensis</name>
    <dbReference type="NCBI Taxonomy" id="1442366"/>
    <lineage>
        <taxon>Bacteria</taxon>
        <taxon>Pseudomonadati</taxon>
        <taxon>Pseudomonadota</taxon>
        <taxon>Betaproteobacteria</taxon>
        <taxon>Burkholderiales</taxon>
        <taxon>Oxalobacteraceae</taxon>
        <taxon>Telluria group</taxon>
        <taxon>Massilia</taxon>
    </lineage>
</organism>
<protein>
    <recommendedName>
        <fullName evidence="3">Glycine-rich domain-containing protein-like</fullName>
    </recommendedName>
</protein>
<dbReference type="InterPro" id="IPR009836">
    <property type="entry name" value="GRDP-like"/>
</dbReference>
<reference evidence="1 2" key="1">
    <citation type="submission" date="2022-08" db="EMBL/GenBank/DDBJ databases">
        <title>Reclassification of Massilia species as members of the genera Telluria, Duganella, Pseudoduganella, Mokoshia gen. nov. and Zemynaea gen. nov. using orthogonal and non-orthogonal genome-based approaches.</title>
        <authorList>
            <person name="Bowman J.P."/>
        </authorList>
    </citation>
    <scope>NUCLEOTIDE SEQUENCE [LARGE SCALE GENOMIC DNA]</scope>
    <source>
        <strain evidence="1 2">LMG 28164</strain>
    </source>
</reference>
<dbReference type="PANTHER" id="PTHR34365:SF7">
    <property type="entry name" value="GLYCINE-RICH DOMAIN-CONTAINING PROTEIN 1"/>
    <property type="match status" value="1"/>
</dbReference>
<name>A0ABT2A3P9_9BURK</name>
<proteinExistence type="predicted"/>
<accession>A0ABT2A3P9</accession>
<dbReference type="EMBL" id="JANUGX010000005">
    <property type="protein sequence ID" value="MCS0588812.1"/>
    <property type="molecule type" value="Genomic_DNA"/>
</dbReference>
<gene>
    <name evidence="1" type="ORF">NX782_06300</name>
</gene>
<comment type="caution">
    <text evidence="1">The sequence shown here is derived from an EMBL/GenBank/DDBJ whole genome shotgun (WGS) entry which is preliminary data.</text>
</comment>
<sequence length="226" mass="25215">MITNDDFKTISELDLDPIKVKLMHKESGEGWTLEKANAVAFEYRRFLYLMKKFPTEQTAPLVDVDTFWHYHILDTMKYEVDCQAVFGYFLHHFPYIGLRGEDDEAAHQRIGARMKELYEETFGESYVRAEALTAWSAVAIKTGQSQLAGTTAWSAVAIKTAQPALAGTTAWSAVAIKTAQPLMAGMTAWSAVANKQDWLGAATSADTKAAELTRFYSERPTLETVA</sequence>
<evidence type="ECO:0008006" key="3">
    <source>
        <dbReference type="Google" id="ProtNLM"/>
    </source>
</evidence>
<dbReference type="RefSeq" id="WP_258844574.1">
    <property type="nucleotide sequence ID" value="NZ_JANUGX010000005.1"/>
</dbReference>
<evidence type="ECO:0000313" key="1">
    <source>
        <dbReference type="EMBL" id="MCS0588812.1"/>
    </source>
</evidence>
<keyword evidence="2" id="KW-1185">Reference proteome</keyword>
<dbReference type="Proteomes" id="UP001205560">
    <property type="component" value="Unassembled WGS sequence"/>
</dbReference>